<keyword evidence="4" id="KW-0336">GPI-anchor</keyword>
<evidence type="ECO:0000256" key="15">
    <source>
        <dbReference type="ARBA" id="ARBA00048494"/>
    </source>
</evidence>
<keyword evidence="6" id="KW-0378">Hydrolase</keyword>
<keyword evidence="17" id="KW-0732">Signal</keyword>
<sequence>MIKLQLITSLLALAAASEATNLHHRHVDVLKRQASSSSSASSTTSSAASGSTSSASSASSGAPNTDPLATLTAAVSGIPVLGSITSGMPTGTPQSASTTYTAGAKPTFSGAPAMPSPFLYKVADWPQQDKTPPIDTDQVKQWLKELDGWNIPNIPKNVDNTCLNNPQAAQDAAKNGWWTCGAHTRSTDIVQCPDKMTWGVRKLLKYLDEKKIKSTFFVVGSRVISRPDILREEYMSGHEISVHTWSHTALTTLTNEQIVAELGWTRKAIKDVLGVTPTTMRAPYGDMDDRVRAITLAMGMIPLIWTSAPNGATFDTFDWRVAGGLVTGVEQYKQFQSILGNASSMDNGFIVLQHDLFEISVDLAIGYTLDAALNHNPPFTLKPIGECSKIPTGNLYLESNTNKTFPFQNSTSGQSSTNGNTAQGGNGGKNGASALSIPSSAYATYLVATFAAIAALL</sequence>
<keyword evidence="7" id="KW-0146">Chitin degradation</keyword>
<keyword evidence="3" id="KW-1003">Cell membrane</keyword>
<feature type="domain" description="NodB homology" evidence="18">
    <location>
        <begin position="187"/>
        <end position="382"/>
    </location>
</feature>
<evidence type="ECO:0000256" key="12">
    <source>
        <dbReference type="ARBA" id="ARBA00023316"/>
    </source>
</evidence>
<evidence type="ECO:0000256" key="16">
    <source>
        <dbReference type="SAM" id="MobiDB-lite"/>
    </source>
</evidence>
<accession>A0ABR3F2Y3</accession>
<dbReference type="SUPFAM" id="SSF88713">
    <property type="entry name" value="Glycoside hydrolase/deacetylase"/>
    <property type="match status" value="1"/>
</dbReference>
<gene>
    <name evidence="19" type="ORF">V5O48_012401</name>
</gene>
<reference evidence="19 20" key="1">
    <citation type="submission" date="2024-02" db="EMBL/GenBank/DDBJ databases">
        <title>A draft genome for the cacao thread blight pathogen Marasmius crinis-equi.</title>
        <authorList>
            <person name="Cohen S.P."/>
            <person name="Baruah I.K."/>
            <person name="Amoako-Attah I."/>
            <person name="Bukari Y."/>
            <person name="Meinhardt L.W."/>
            <person name="Bailey B.A."/>
        </authorList>
    </citation>
    <scope>NUCLEOTIDE SEQUENCE [LARGE SCALE GENOMIC DNA]</scope>
    <source>
        <strain evidence="19 20">GH-76</strain>
    </source>
</reference>
<feature type="region of interest" description="Disordered" evidence="16">
    <location>
        <begin position="407"/>
        <end position="427"/>
    </location>
</feature>
<evidence type="ECO:0000313" key="19">
    <source>
        <dbReference type="EMBL" id="KAL0569560.1"/>
    </source>
</evidence>
<evidence type="ECO:0000313" key="20">
    <source>
        <dbReference type="Proteomes" id="UP001465976"/>
    </source>
</evidence>
<evidence type="ECO:0000256" key="13">
    <source>
        <dbReference type="ARBA" id="ARBA00023326"/>
    </source>
</evidence>
<dbReference type="EC" id="3.5.1.41" evidence="14"/>
<feature type="compositionally biased region" description="Low complexity" evidence="16">
    <location>
        <begin position="408"/>
        <end position="421"/>
    </location>
</feature>
<evidence type="ECO:0000256" key="10">
    <source>
        <dbReference type="ARBA" id="ARBA00023285"/>
    </source>
</evidence>
<dbReference type="InterPro" id="IPR011330">
    <property type="entry name" value="Glyco_hydro/deAcase_b/a-brl"/>
</dbReference>
<dbReference type="PANTHER" id="PTHR10587:SF133">
    <property type="entry name" value="CHITIN DEACETYLASE 1-RELATED"/>
    <property type="match status" value="1"/>
</dbReference>
<comment type="caution">
    <text evidence="19">The sequence shown here is derived from an EMBL/GenBank/DDBJ whole genome shotgun (WGS) entry which is preliminary data.</text>
</comment>
<evidence type="ECO:0000256" key="5">
    <source>
        <dbReference type="ARBA" id="ARBA00022723"/>
    </source>
</evidence>
<evidence type="ECO:0000256" key="1">
    <source>
        <dbReference type="ARBA" id="ARBA00001941"/>
    </source>
</evidence>
<evidence type="ECO:0000256" key="7">
    <source>
        <dbReference type="ARBA" id="ARBA00023024"/>
    </source>
</evidence>
<dbReference type="Gene3D" id="3.20.20.370">
    <property type="entry name" value="Glycoside hydrolase/deacetylase"/>
    <property type="match status" value="1"/>
</dbReference>
<keyword evidence="9" id="KW-0119">Carbohydrate metabolism</keyword>
<dbReference type="InterPro" id="IPR002509">
    <property type="entry name" value="NODB_dom"/>
</dbReference>
<organism evidence="19 20">
    <name type="scientific">Marasmius crinis-equi</name>
    <dbReference type="NCBI Taxonomy" id="585013"/>
    <lineage>
        <taxon>Eukaryota</taxon>
        <taxon>Fungi</taxon>
        <taxon>Dikarya</taxon>
        <taxon>Basidiomycota</taxon>
        <taxon>Agaricomycotina</taxon>
        <taxon>Agaricomycetes</taxon>
        <taxon>Agaricomycetidae</taxon>
        <taxon>Agaricales</taxon>
        <taxon>Marasmiineae</taxon>
        <taxon>Marasmiaceae</taxon>
        <taxon>Marasmius</taxon>
    </lineage>
</organism>
<evidence type="ECO:0000256" key="2">
    <source>
        <dbReference type="ARBA" id="ARBA00004609"/>
    </source>
</evidence>
<evidence type="ECO:0000256" key="4">
    <source>
        <dbReference type="ARBA" id="ARBA00022622"/>
    </source>
</evidence>
<evidence type="ECO:0000256" key="14">
    <source>
        <dbReference type="ARBA" id="ARBA00024056"/>
    </source>
</evidence>
<evidence type="ECO:0000256" key="11">
    <source>
        <dbReference type="ARBA" id="ARBA00023288"/>
    </source>
</evidence>
<keyword evidence="10" id="KW-0170">Cobalt</keyword>
<keyword evidence="11" id="KW-0449">Lipoprotein</keyword>
<keyword evidence="12" id="KW-0961">Cell wall biogenesis/degradation</keyword>
<comment type="catalytic activity">
    <reaction evidence="15">
        <text>[(1-&gt;4)-N-acetyl-beta-D-glucosaminyl](n) + n H2O = chitosan + n acetate</text>
        <dbReference type="Rhea" id="RHEA:10464"/>
        <dbReference type="Rhea" id="RHEA-COMP:9593"/>
        <dbReference type="Rhea" id="RHEA-COMP:9597"/>
        <dbReference type="ChEBI" id="CHEBI:15377"/>
        <dbReference type="ChEBI" id="CHEBI:17029"/>
        <dbReference type="ChEBI" id="CHEBI:30089"/>
        <dbReference type="ChEBI" id="CHEBI:57704"/>
        <dbReference type="EC" id="3.5.1.41"/>
    </reaction>
    <physiologicalReaction direction="left-to-right" evidence="15">
        <dbReference type="Rhea" id="RHEA:10465"/>
    </physiologicalReaction>
</comment>
<protein>
    <recommendedName>
        <fullName evidence="14">chitin deacetylase</fullName>
        <ecNumber evidence="14">3.5.1.41</ecNumber>
    </recommendedName>
</protein>
<name>A0ABR3F2Y3_9AGAR</name>
<dbReference type="Proteomes" id="UP001465976">
    <property type="component" value="Unassembled WGS sequence"/>
</dbReference>
<evidence type="ECO:0000256" key="8">
    <source>
        <dbReference type="ARBA" id="ARBA00023136"/>
    </source>
</evidence>
<proteinExistence type="predicted"/>
<feature type="signal peptide" evidence="17">
    <location>
        <begin position="1"/>
        <end position="19"/>
    </location>
</feature>
<feature type="chain" id="PRO_5045090739" description="chitin deacetylase" evidence="17">
    <location>
        <begin position="20"/>
        <end position="457"/>
    </location>
</feature>
<keyword evidence="4" id="KW-0325">Glycoprotein</keyword>
<evidence type="ECO:0000256" key="3">
    <source>
        <dbReference type="ARBA" id="ARBA00022475"/>
    </source>
</evidence>
<comment type="cofactor">
    <cofactor evidence="1">
        <name>Co(2+)</name>
        <dbReference type="ChEBI" id="CHEBI:48828"/>
    </cofactor>
</comment>
<evidence type="ECO:0000256" key="9">
    <source>
        <dbReference type="ARBA" id="ARBA00023277"/>
    </source>
</evidence>
<feature type="compositionally biased region" description="Low complexity" evidence="16">
    <location>
        <begin position="34"/>
        <end position="62"/>
    </location>
</feature>
<dbReference type="PANTHER" id="PTHR10587">
    <property type="entry name" value="GLYCOSYL TRANSFERASE-RELATED"/>
    <property type="match status" value="1"/>
</dbReference>
<comment type="subcellular location">
    <subcellularLocation>
        <location evidence="2">Cell membrane</location>
        <topology evidence="2">Lipid-anchor</topology>
        <topology evidence="2">GPI-anchor</topology>
    </subcellularLocation>
</comment>
<keyword evidence="8" id="KW-0472">Membrane</keyword>
<evidence type="ECO:0000259" key="18">
    <source>
        <dbReference type="PROSITE" id="PS51677"/>
    </source>
</evidence>
<evidence type="ECO:0000256" key="17">
    <source>
        <dbReference type="SAM" id="SignalP"/>
    </source>
</evidence>
<dbReference type="InterPro" id="IPR050248">
    <property type="entry name" value="Polysacc_deacetylase_ArnD"/>
</dbReference>
<dbReference type="PROSITE" id="PS51677">
    <property type="entry name" value="NODB"/>
    <property type="match status" value="1"/>
</dbReference>
<keyword evidence="13" id="KW-0624">Polysaccharide degradation</keyword>
<feature type="region of interest" description="Disordered" evidence="16">
    <location>
        <begin position="32"/>
        <end position="64"/>
    </location>
</feature>
<keyword evidence="5" id="KW-0479">Metal-binding</keyword>
<dbReference type="Pfam" id="PF01522">
    <property type="entry name" value="Polysacc_deac_1"/>
    <property type="match status" value="1"/>
</dbReference>
<keyword evidence="20" id="KW-1185">Reference proteome</keyword>
<dbReference type="EMBL" id="JBAHYK010001091">
    <property type="protein sequence ID" value="KAL0569560.1"/>
    <property type="molecule type" value="Genomic_DNA"/>
</dbReference>
<evidence type="ECO:0000256" key="6">
    <source>
        <dbReference type="ARBA" id="ARBA00022801"/>
    </source>
</evidence>